<keyword evidence="3" id="KW-1185">Reference proteome</keyword>
<dbReference type="RefSeq" id="WP_237604237.1">
    <property type="nucleotide sequence ID" value="NZ_JAIRBA010000050.1"/>
</dbReference>
<keyword evidence="1" id="KW-0472">Membrane</keyword>
<organism evidence="2 3">
    <name type="scientific">Aequorivita vitellina</name>
    <dbReference type="NCBI Taxonomy" id="2874475"/>
    <lineage>
        <taxon>Bacteria</taxon>
        <taxon>Pseudomonadati</taxon>
        <taxon>Bacteroidota</taxon>
        <taxon>Flavobacteriia</taxon>
        <taxon>Flavobacteriales</taxon>
        <taxon>Flavobacteriaceae</taxon>
        <taxon>Aequorivita</taxon>
    </lineage>
</organism>
<accession>A0A9X1R1J4</accession>
<feature type="transmembrane region" description="Helical" evidence="1">
    <location>
        <begin position="95"/>
        <end position="116"/>
    </location>
</feature>
<dbReference type="AlphaFoldDB" id="A0A9X1R1J4"/>
<comment type="caution">
    <text evidence="2">The sequence shown here is derived from an EMBL/GenBank/DDBJ whole genome shotgun (WGS) entry which is preliminary data.</text>
</comment>
<keyword evidence="1" id="KW-0812">Transmembrane</keyword>
<keyword evidence="1" id="KW-1133">Transmembrane helix</keyword>
<gene>
    <name evidence="2" type="ORF">K8089_15665</name>
</gene>
<sequence>MNSKLISSHIIITLISIFGISYLYQFLDNRVYEIIYSGLHLAVILILYIASGILATDNTFSFKKYYIIALIGFIIWLIAFTSSPKSIDYKHVKEAGLWFFYQLYVMGISIPLENFFPSQNNIFLNFALLLSFAIIPSLLQGIGGYIKIKQNKKFYS</sequence>
<feature type="transmembrane region" description="Helical" evidence="1">
    <location>
        <begin position="65"/>
        <end position="83"/>
    </location>
</feature>
<proteinExistence type="predicted"/>
<dbReference type="EMBL" id="JAIRBA010000050">
    <property type="protein sequence ID" value="MCG2420464.1"/>
    <property type="molecule type" value="Genomic_DNA"/>
</dbReference>
<reference evidence="2" key="1">
    <citation type="submission" date="2021-09" db="EMBL/GenBank/DDBJ databases">
        <title>Genome of Aequorivita sp. strain F47161.</title>
        <authorList>
            <person name="Wang Y."/>
        </authorList>
    </citation>
    <scope>NUCLEOTIDE SEQUENCE</scope>
    <source>
        <strain evidence="2">F47161</strain>
    </source>
</reference>
<feature type="transmembrane region" description="Helical" evidence="1">
    <location>
        <begin position="6"/>
        <end position="27"/>
    </location>
</feature>
<feature type="transmembrane region" description="Helical" evidence="1">
    <location>
        <begin position="122"/>
        <end position="146"/>
    </location>
</feature>
<dbReference type="Proteomes" id="UP001139461">
    <property type="component" value="Unassembled WGS sequence"/>
</dbReference>
<protein>
    <submittedName>
        <fullName evidence="2">Uncharacterized protein</fullName>
    </submittedName>
</protein>
<evidence type="ECO:0000313" key="2">
    <source>
        <dbReference type="EMBL" id="MCG2420464.1"/>
    </source>
</evidence>
<feature type="transmembrane region" description="Helical" evidence="1">
    <location>
        <begin position="34"/>
        <end position="53"/>
    </location>
</feature>
<evidence type="ECO:0000313" key="3">
    <source>
        <dbReference type="Proteomes" id="UP001139461"/>
    </source>
</evidence>
<name>A0A9X1R1J4_9FLAO</name>
<evidence type="ECO:0000256" key="1">
    <source>
        <dbReference type="SAM" id="Phobius"/>
    </source>
</evidence>